<dbReference type="PRINTS" id="PR00755">
    <property type="entry name" value="AFLATOXINBRP"/>
</dbReference>
<gene>
    <name evidence="3" type="ORF">TRICI_000680</name>
</gene>
<organism evidence="3 4">
    <name type="scientific">Trichomonascus ciferrii</name>
    <dbReference type="NCBI Taxonomy" id="44093"/>
    <lineage>
        <taxon>Eukaryota</taxon>
        <taxon>Fungi</taxon>
        <taxon>Dikarya</taxon>
        <taxon>Ascomycota</taxon>
        <taxon>Saccharomycotina</taxon>
        <taxon>Dipodascomycetes</taxon>
        <taxon>Dipodascales</taxon>
        <taxon>Trichomonascaceae</taxon>
        <taxon>Trichomonascus</taxon>
        <taxon>Trichomonascus ciferrii complex</taxon>
    </lineage>
</organism>
<name>A0A642VBT9_9ASCO</name>
<dbReference type="AlphaFoldDB" id="A0A642VBT9"/>
<dbReference type="Pfam" id="PF00172">
    <property type="entry name" value="Zn_clus"/>
    <property type="match status" value="1"/>
</dbReference>
<dbReference type="VEuPathDB" id="FungiDB:TRICI_000680"/>
<dbReference type="Proteomes" id="UP000761534">
    <property type="component" value="Unassembled WGS sequence"/>
</dbReference>
<dbReference type="PANTHER" id="PTHR47784">
    <property type="entry name" value="STEROL UPTAKE CONTROL PROTEIN 2"/>
    <property type="match status" value="1"/>
</dbReference>
<protein>
    <recommendedName>
        <fullName evidence="2">Zn(2)-C6 fungal-type domain-containing protein</fullName>
    </recommendedName>
</protein>
<comment type="caution">
    <text evidence="3">The sequence shown here is derived from an EMBL/GenBank/DDBJ whole genome shotgun (WGS) entry which is preliminary data.</text>
</comment>
<sequence>MDENGRLNMSSTVTATATTTTTATPPVVKKRVRRAHSKSRNGCVNCKKLRVKCDEAHPACGNCVKRKKECEYVQQSQQSLATSNHHKRGSTASTTTDDDTDHNYVLASGSGSASPLEHAIGSFVLGDLSPCEREVLAHYKLAAGDFILSYGTLDAKIWHDYIPKLVLQVPHLAHSFFAITALHLGHVTPEREDMLTFAQSNFYKAMGEFETIVHSGQSVVQTEAAFLSTIFLMMISFCFQQQLPLIGQDHSQVDVLTITRGPIIVAKNLYPNLMQSNICSFLNQRSTSTTTQCDQYQYTAFDKLCEVADSLYEGGWLDSEQNVLFKTTLTNLKTCIKYSSLYNSPAGLVGWQMTLPHKFLFLARSNHFFAKIILIYHLASLLAIQDLFWIGQRPALEIPNLASQLDAKWDPLLLWPITLSNRSDLSIHNIWDLCCTDVDKISL</sequence>
<dbReference type="CDD" id="cd00067">
    <property type="entry name" value="GAL4"/>
    <property type="match status" value="1"/>
</dbReference>
<dbReference type="InterPro" id="IPR001138">
    <property type="entry name" value="Zn2Cys6_DnaBD"/>
</dbReference>
<feature type="compositionally biased region" description="Low complexity" evidence="1">
    <location>
        <begin position="12"/>
        <end position="26"/>
    </location>
</feature>
<feature type="region of interest" description="Disordered" evidence="1">
    <location>
        <begin position="79"/>
        <end position="113"/>
    </location>
</feature>
<dbReference type="PROSITE" id="PS50048">
    <property type="entry name" value="ZN2_CY6_FUNGAL_2"/>
    <property type="match status" value="1"/>
</dbReference>
<dbReference type="PANTHER" id="PTHR47784:SF5">
    <property type="entry name" value="STEROL UPTAKE CONTROL PROTEIN 2"/>
    <property type="match status" value="1"/>
</dbReference>
<evidence type="ECO:0000259" key="2">
    <source>
        <dbReference type="PROSITE" id="PS50048"/>
    </source>
</evidence>
<evidence type="ECO:0000313" key="3">
    <source>
        <dbReference type="EMBL" id="KAA8917177.1"/>
    </source>
</evidence>
<keyword evidence="4" id="KW-1185">Reference proteome</keyword>
<dbReference type="InterPro" id="IPR053157">
    <property type="entry name" value="Sterol_Uptake_Regulator"/>
</dbReference>
<dbReference type="InterPro" id="IPR036864">
    <property type="entry name" value="Zn2-C6_fun-type_DNA-bd_sf"/>
</dbReference>
<dbReference type="SUPFAM" id="SSF57701">
    <property type="entry name" value="Zn2/Cys6 DNA-binding domain"/>
    <property type="match status" value="1"/>
</dbReference>
<accession>A0A642VBT9</accession>
<dbReference type="Gene3D" id="4.10.240.10">
    <property type="entry name" value="Zn(2)-C6 fungal-type DNA-binding domain"/>
    <property type="match status" value="1"/>
</dbReference>
<feature type="domain" description="Zn(2)-C6 fungal-type" evidence="2">
    <location>
        <begin position="42"/>
        <end position="72"/>
    </location>
</feature>
<evidence type="ECO:0000256" key="1">
    <source>
        <dbReference type="SAM" id="MobiDB-lite"/>
    </source>
</evidence>
<feature type="region of interest" description="Disordered" evidence="1">
    <location>
        <begin position="1"/>
        <end position="26"/>
    </location>
</feature>
<reference evidence="3" key="1">
    <citation type="journal article" date="2019" name="G3 (Bethesda)">
        <title>Genome Assemblies of Two Rare Opportunistic Yeast Pathogens: Diutina rugosa (syn. Candida rugosa) and Trichomonascus ciferrii (syn. Candida ciferrii).</title>
        <authorList>
            <person name="Mixao V."/>
            <person name="Saus E."/>
            <person name="Hansen A.P."/>
            <person name="Lass-Florl C."/>
            <person name="Gabaldon T."/>
        </authorList>
    </citation>
    <scope>NUCLEOTIDE SEQUENCE</scope>
    <source>
        <strain evidence="3">CBS 4856</strain>
    </source>
</reference>
<evidence type="ECO:0000313" key="4">
    <source>
        <dbReference type="Proteomes" id="UP000761534"/>
    </source>
</evidence>
<dbReference type="OrthoDB" id="4023759at2759"/>
<dbReference type="GO" id="GO:0008270">
    <property type="term" value="F:zinc ion binding"/>
    <property type="evidence" value="ECO:0007669"/>
    <property type="project" value="InterPro"/>
</dbReference>
<proteinExistence type="predicted"/>
<dbReference type="GO" id="GO:0001228">
    <property type="term" value="F:DNA-binding transcription activator activity, RNA polymerase II-specific"/>
    <property type="evidence" value="ECO:0007669"/>
    <property type="project" value="TreeGrafter"/>
</dbReference>
<dbReference type="EMBL" id="SWFS01000058">
    <property type="protein sequence ID" value="KAA8917177.1"/>
    <property type="molecule type" value="Genomic_DNA"/>
</dbReference>
<dbReference type="PROSITE" id="PS00463">
    <property type="entry name" value="ZN2_CY6_FUNGAL_1"/>
    <property type="match status" value="1"/>
</dbReference>
<dbReference type="SMART" id="SM00066">
    <property type="entry name" value="GAL4"/>
    <property type="match status" value="1"/>
</dbReference>